<gene>
    <name evidence="3" type="ORF">DV711_13645</name>
</gene>
<dbReference type="Gene3D" id="3.40.50.620">
    <property type="entry name" value="HUPs"/>
    <property type="match status" value="1"/>
</dbReference>
<sequence length="159" mass="18018">MSLPEIKTILYTTSLSKHTRPVFRQAVKMAELYNAKLVMLHVVEPIGETGQALIQNYLAPELIKNMHDEGLAKVKDNMKDRVKKFYDDEMQDLEVHPDITIEQIVGEGNRSDEIVEVANEIDADMILMGSHNSLGRSSRTTRQVIKYAKRPVMVIPVKG</sequence>
<accession>A0A369WH15</accession>
<comment type="similarity">
    <text evidence="1">Belongs to the universal stress protein A family.</text>
</comment>
<evidence type="ECO:0000256" key="1">
    <source>
        <dbReference type="ARBA" id="ARBA00008791"/>
    </source>
</evidence>
<dbReference type="PANTHER" id="PTHR46268:SF6">
    <property type="entry name" value="UNIVERSAL STRESS PROTEIN UP12"/>
    <property type="match status" value="1"/>
</dbReference>
<dbReference type="EMBL" id="QQOH01000003">
    <property type="protein sequence ID" value="RDE19906.1"/>
    <property type="molecule type" value="Genomic_DNA"/>
</dbReference>
<reference evidence="3 4" key="1">
    <citation type="submission" date="2018-07" db="EMBL/GenBank/DDBJ databases">
        <title>Motiliproteus coralliicola sp. nov., a bacterium isolated from Coral.</title>
        <authorList>
            <person name="Wang G."/>
        </authorList>
    </citation>
    <scope>NUCLEOTIDE SEQUENCE [LARGE SCALE GENOMIC DNA]</scope>
    <source>
        <strain evidence="3 4">C34</strain>
    </source>
</reference>
<dbReference type="RefSeq" id="WP_114696250.1">
    <property type="nucleotide sequence ID" value="NZ_QQOH01000003.1"/>
</dbReference>
<dbReference type="InterPro" id="IPR014729">
    <property type="entry name" value="Rossmann-like_a/b/a_fold"/>
</dbReference>
<comment type="caution">
    <text evidence="3">The sequence shown here is derived from an EMBL/GenBank/DDBJ whole genome shotgun (WGS) entry which is preliminary data.</text>
</comment>
<evidence type="ECO:0000259" key="2">
    <source>
        <dbReference type="Pfam" id="PF00582"/>
    </source>
</evidence>
<dbReference type="CDD" id="cd00293">
    <property type="entry name" value="USP-like"/>
    <property type="match status" value="1"/>
</dbReference>
<dbReference type="Proteomes" id="UP000253769">
    <property type="component" value="Unassembled WGS sequence"/>
</dbReference>
<dbReference type="AlphaFoldDB" id="A0A369WH15"/>
<name>A0A369WH15_9GAMM</name>
<evidence type="ECO:0000313" key="4">
    <source>
        <dbReference type="Proteomes" id="UP000253769"/>
    </source>
</evidence>
<dbReference type="SUPFAM" id="SSF52402">
    <property type="entry name" value="Adenine nucleotide alpha hydrolases-like"/>
    <property type="match status" value="1"/>
</dbReference>
<keyword evidence="4" id="KW-1185">Reference proteome</keyword>
<dbReference type="PANTHER" id="PTHR46268">
    <property type="entry name" value="STRESS RESPONSE PROTEIN NHAX"/>
    <property type="match status" value="1"/>
</dbReference>
<dbReference type="InterPro" id="IPR006016">
    <property type="entry name" value="UspA"/>
</dbReference>
<dbReference type="OrthoDB" id="6117544at2"/>
<protein>
    <submittedName>
        <fullName evidence="3">Universal stress protein</fullName>
    </submittedName>
</protein>
<organism evidence="3 4">
    <name type="scientific">Motiliproteus coralliicola</name>
    <dbReference type="NCBI Taxonomy" id="2283196"/>
    <lineage>
        <taxon>Bacteria</taxon>
        <taxon>Pseudomonadati</taxon>
        <taxon>Pseudomonadota</taxon>
        <taxon>Gammaproteobacteria</taxon>
        <taxon>Oceanospirillales</taxon>
        <taxon>Oceanospirillaceae</taxon>
        <taxon>Motiliproteus</taxon>
    </lineage>
</organism>
<dbReference type="Pfam" id="PF00582">
    <property type="entry name" value="Usp"/>
    <property type="match status" value="1"/>
</dbReference>
<feature type="domain" description="UspA" evidence="2">
    <location>
        <begin position="6"/>
        <end position="156"/>
    </location>
</feature>
<proteinExistence type="inferred from homology"/>
<evidence type="ECO:0000313" key="3">
    <source>
        <dbReference type="EMBL" id="RDE19906.1"/>
    </source>
</evidence>